<evidence type="ECO:0000259" key="6">
    <source>
        <dbReference type="Pfam" id="PF20473"/>
    </source>
</evidence>
<organism evidence="7 8">
    <name type="scientific">Chromatium okenii</name>
    <dbReference type="NCBI Taxonomy" id="61644"/>
    <lineage>
        <taxon>Bacteria</taxon>
        <taxon>Pseudomonadati</taxon>
        <taxon>Pseudomonadota</taxon>
        <taxon>Gammaproteobacteria</taxon>
        <taxon>Chromatiales</taxon>
        <taxon>Chromatiaceae</taxon>
        <taxon>Chromatium</taxon>
    </lineage>
</organism>
<dbReference type="OrthoDB" id="5749002at2"/>
<dbReference type="PROSITE" id="PS00092">
    <property type="entry name" value="N6_MTASE"/>
    <property type="match status" value="1"/>
</dbReference>
<keyword evidence="3 7" id="KW-0808">Transferase</keyword>
<keyword evidence="2 7" id="KW-0489">Methyltransferase</keyword>
<dbReference type="PRINTS" id="PR00507">
    <property type="entry name" value="N12N6MTFRASE"/>
</dbReference>
<evidence type="ECO:0000256" key="3">
    <source>
        <dbReference type="ARBA" id="ARBA00022679"/>
    </source>
</evidence>
<comment type="caution">
    <text evidence="7">The sequence shown here is derived from an EMBL/GenBank/DDBJ whole genome shotgun (WGS) entry which is preliminary data.</text>
</comment>
<dbReference type="GO" id="GO:0003676">
    <property type="term" value="F:nucleic acid binding"/>
    <property type="evidence" value="ECO:0007669"/>
    <property type="project" value="InterPro"/>
</dbReference>
<dbReference type="PANTHER" id="PTHR33841:SF1">
    <property type="entry name" value="DNA METHYLTRANSFERASE A"/>
    <property type="match status" value="1"/>
</dbReference>
<dbReference type="AlphaFoldDB" id="A0A2S7XPR9"/>
<feature type="domain" description="MmeI-like helicase spacer" evidence="5">
    <location>
        <begin position="183"/>
        <end position="252"/>
    </location>
</feature>
<evidence type="ECO:0000256" key="1">
    <source>
        <dbReference type="ARBA" id="ARBA00011900"/>
    </source>
</evidence>
<evidence type="ECO:0000256" key="4">
    <source>
        <dbReference type="ARBA" id="ARBA00047942"/>
    </source>
</evidence>
<comment type="catalytic activity">
    <reaction evidence="4">
        <text>a 2'-deoxyadenosine in DNA + S-adenosyl-L-methionine = an N(6)-methyl-2'-deoxyadenosine in DNA + S-adenosyl-L-homocysteine + H(+)</text>
        <dbReference type="Rhea" id="RHEA:15197"/>
        <dbReference type="Rhea" id="RHEA-COMP:12418"/>
        <dbReference type="Rhea" id="RHEA-COMP:12419"/>
        <dbReference type="ChEBI" id="CHEBI:15378"/>
        <dbReference type="ChEBI" id="CHEBI:57856"/>
        <dbReference type="ChEBI" id="CHEBI:59789"/>
        <dbReference type="ChEBI" id="CHEBI:90615"/>
        <dbReference type="ChEBI" id="CHEBI:90616"/>
        <dbReference type="EC" id="2.1.1.72"/>
    </reaction>
</comment>
<evidence type="ECO:0000259" key="5">
    <source>
        <dbReference type="Pfam" id="PF20465"/>
    </source>
</evidence>
<dbReference type="Proteomes" id="UP000239936">
    <property type="component" value="Unassembled WGS sequence"/>
</dbReference>
<dbReference type="RefSeq" id="WP_105074576.1">
    <property type="nucleotide sequence ID" value="NZ_PPGH01000037.1"/>
</dbReference>
<protein>
    <recommendedName>
        <fullName evidence="1">site-specific DNA-methyltransferase (adenine-specific)</fullName>
        <ecNumber evidence="1">2.1.1.72</ecNumber>
    </recommendedName>
</protein>
<dbReference type="GO" id="GO:0009007">
    <property type="term" value="F:site-specific DNA-methyltransferase (adenine-specific) activity"/>
    <property type="evidence" value="ECO:0007669"/>
    <property type="project" value="UniProtKB-EC"/>
</dbReference>
<evidence type="ECO:0000313" key="8">
    <source>
        <dbReference type="Proteomes" id="UP000239936"/>
    </source>
</evidence>
<proteinExistence type="predicted"/>
<gene>
    <name evidence="7" type="ORF">CXB77_15605</name>
</gene>
<dbReference type="SUPFAM" id="SSF53335">
    <property type="entry name" value="S-adenosyl-L-methionine-dependent methyltransferases"/>
    <property type="match status" value="1"/>
</dbReference>
<sequence>MTPEQFIAKWQISTLKERSGSQEHFIDLCRLLNEPTPAEIDPVGAFYCFERGAKKTTGSDGWADVWKRNCFGWEYKGKRNNLNEAFVQLHRYAPALENPPLLIVSDMEQIIIRTAFNGTVSKEYVLQLDDLRNPDNLRLLKWAFSEPERLRPTLTTAALTETAARQFGELAQTLCERGHNTQQVAHFCQQILFCFFADDIGLLTNHLFSNLLDAAQKRPDNLPQTLTSLFNTMETGGLFGTEEIDWFNGGLFDAAAPLPLTGTDVQTLRKLAELNWSAIEPSIFGTLFERGLDPNQREQLGAHYTDAASIMRLVNPVVLDPLREEWRAQQLAIAKLVDKIAALKSKVNKAIAAASTTTLTTESAEEIRIVRKKARNAETAAKRKIEKHCRDFLIRLQKFRVLDPACGSGNFLLLALRGLKDLEHEVILDAERLGLPASFPKVGPENVLGIELNIYAAELARVTVWIGEIQWMLNHGFSLAKNPILKTIHVIEQRDAVVNADGLEPNWPDADVIVGNPPFLGDKRMLGAMGDEYVKRLRSCYQGRIPGGADLVTYWFEKARAQIEFSKATAVGLVATNSIRGGANRQVLERICKTTRIFNAWSDEPWINSGAAVRVSLICFGKTELKPVLNGEIVAAIYADLTSGSIDSASDVTQAKPLKSNCGTCFIGTQKSGSFDIAGELARQWLKESNLHGKPNSDVMRPWVNGMDITRRPSDTWIIDFGIEMKEQMACGYEQPFLYLRNHVKFKRSSSRETVAAKWWLYTRPRPDMREALIDLPRYICTPRVSKYRLFVCFSTIILPDSATVAIARADDTTFGILHSRFHEIWSLRMGTSLGATPRYTPSTTFETFPFPIGLTPANTGGAIETLNSGAIIPIVAAEYQSHAKAVAEAAFQLNQLRENWLNPPEWIERQPEIVAGYPERIIPKPEYAAQLKQRTLTNLYNERPAWLANAHLKLDCAVAAAYGWENNAAELNEAEILQRLLTLNLAREKAN</sequence>
<reference evidence="7 8" key="1">
    <citation type="submission" date="2018-01" db="EMBL/GenBank/DDBJ databases">
        <title>The complete genome sequence of Chromatium okenii LaCa, a purple sulfur bacterium with a turbulent life.</title>
        <authorList>
            <person name="Luedin S.M."/>
            <person name="Liechti N."/>
            <person name="Storelli N."/>
            <person name="Danza F."/>
            <person name="Wittwer M."/>
            <person name="Pothier J.F."/>
            <person name="Tonolla M.A."/>
        </authorList>
    </citation>
    <scope>NUCLEOTIDE SEQUENCE [LARGE SCALE GENOMIC DNA]</scope>
    <source>
        <strain evidence="7 8">LaCa</strain>
    </source>
</reference>
<dbReference type="GO" id="GO:0032259">
    <property type="term" value="P:methylation"/>
    <property type="evidence" value="ECO:0007669"/>
    <property type="project" value="UniProtKB-KW"/>
</dbReference>
<dbReference type="Gene3D" id="3.40.50.150">
    <property type="entry name" value="Vaccinia Virus protein VP39"/>
    <property type="match status" value="1"/>
</dbReference>
<feature type="domain" description="MmeI-like DNA-methyltransferase" evidence="6">
    <location>
        <begin position="385"/>
        <end position="623"/>
    </location>
</feature>
<accession>A0A2S7XPR9</accession>
<evidence type="ECO:0000313" key="7">
    <source>
        <dbReference type="EMBL" id="PQJ95553.1"/>
    </source>
</evidence>
<dbReference type="InterPro" id="IPR002052">
    <property type="entry name" value="DNA_methylase_N6_adenine_CS"/>
</dbReference>
<dbReference type="InterPro" id="IPR046819">
    <property type="entry name" value="MmeI_hel"/>
</dbReference>
<dbReference type="Pfam" id="PF20465">
    <property type="entry name" value="MmeI_hel"/>
    <property type="match status" value="1"/>
</dbReference>
<keyword evidence="8" id="KW-1185">Reference proteome</keyword>
<dbReference type="Pfam" id="PF20473">
    <property type="entry name" value="MmeI_Mtase"/>
    <property type="match status" value="1"/>
</dbReference>
<dbReference type="InterPro" id="IPR029063">
    <property type="entry name" value="SAM-dependent_MTases_sf"/>
</dbReference>
<dbReference type="PANTHER" id="PTHR33841">
    <property type="entry name" value="DNA METHYLTRANSFERASE YEEA-RELATED"/>
    <property type="match status" value="1"/>
</dbReference>
<name>A0A2S7XPR9_9GAMM</name>
<evidence type="ECO:0000256" key="2">
    <source>
        <dbReference type="ARBA" id="ARBA00022603"/>
    </source>
</evidence>
<dbReference type="EC" id="2.1.1.72" evidence="1"/>
<dbReference type="InterPro" id="IPR050953">
    <property type="entry name" value="N4_N6_ade-DNA_methylase"/>
</dbReference>
<dbReference type="InterPro" id="IPR046816">
    <property type="entry name" value="MmeI_Mtase"/>
</dbReference>
<dbReference type="EMBL" id="PPGH01000037">
    <property type="protein sequence ID" value="PQJ95553.1"/>
    <property type="molecule type" value="Genomic_DNA"/>
</dbReference>